<dbReference type="Proteomes" id="UP000429181">
    <property type="component" value="Chromosome 4"/>
</dbReference>
<gene>
    <name evidence="2" type="primary">SP4</name>
</gene>
<sequence>MSDQKKEEEEEAAQAAAMATEGGKTSEPENNNKKPKTSGSQDSQPSPLALLAATCSKIGTPGENQATGQQQIIIDPSQGLVQLQNQPQQLELVTTQLAGNAWQLVASTPPASKENNISQPASSSSSSSTSNNGSASPTKTKSGNSSSPGQFQVIQVQNPSGSVQYQVIPQLQTVEGQQIQINPTSSSSLQDLQGQIQLISAGNNQAILTAANRTASGNILAQNLANQTVPVQIRPGVSIPLQLQTLPGTQAQVVTTLPINIGGVTLALPVINSVAAGGGTAQVGQPATTTESGTSNGSQLASTPTTTTASASMPESPSSSTTCTTTASTSLTSSDTLVSSADTGQYASTSASSSERTIEDSQTPAATESEAQSSSQLQSNGIQNTQDQSNSLQQVQIVGQPILQQIQIQQPQQQIIQAIPPQSFQLQSGQTIQTIQQQPLQNVQLQAVNPTQVLIRAPTLTPSGQISWQTVQVQNIQSLSNLQVQNAGLSQQLTITPVSSSGGTTLAQIAPVAVAGAPITLNTAQLASVPNLQTVSVANLGAAGVQVQGVPVTITSVAEAVMNQEKRNSISVILKDVEKFMAKPLTYEHIFAGILEKDLLYATGCFVAKDSQGVMSFRDIEELIQVKRDLNVQNVLKDLCGVIISPNMSKRTRIKKVVGQLLPLLPPENWTHLLQRCLAPQELSQLQPFLKIQTQQLPMFQPTWKNSEVIYNRDL</sequence>
<reference evidence="2" key="2">
    <citation type="submission" date="2025-08" db="UniProtKB">
        <authorList>
            <consortium name="Ensembl"/>
        </authorList>
    </citation>
    <scope>IDENTIFICATION</scope>
</reference>
<dbReference type="PANTHER" id="PTHR14947">
    <property type="entry name" value="ZINC FINGER PROTEIN"/>
    <property type="match status" value="1"/>
</dbReference>
<feature type="compositionally biased region" description="Polar residues" evidence="1">
    <location>
        <begin position="139"/>
        <end position="151"/>
    </location>
</feature>
<feature type="region of interest" description="Disordered" evidence="1">
    <location>
        <begin position="279"/>
        <end position="387"/>
    </location>
</feature>
<feature type="compositionally biased region" description="Polar residues" evidence="1">
    <location>
        <begin position="345"/>
        <end position="364"/>
    </location>
</feature>
<evidence type="ECO:0000313" key="3">
    <source>
        <dbReference type="Proteomes" id="UP000429181"/>
    </source>
</evidence>
<dbReference type="Ensembl" id="ENSBIXT00005027294.1">
    <property type="protein sequence ID" value="ENSBIXP00005016092.1"/>
    <property type="gene ID" value="ENSBIXG00005003251.1"/>
</dbReference>
<evidence type="ECO:0000256" key="1">
    <source>
        <dbReference type="SAM" id="MobiDB-lite"/>
    </source>
</evidence>
<evidence type="ECO:0000313" key="2">
    <source>
        <dbReference type="Ensembl" id="ENSBIXP00005016092.1"/>
    </source>
</evidence>
<dbReference type="PANTHER" id="PTHR14947:SF23">
    <property type="entry name" value="SP4 TRANSCRIPTION FACTOR"/>
    <property type="match status" value="1"/>
</dbReference>
<feature type="compositionally biased region" description="Low complexity" evidence="1">
    <location>
        <begin position="118"/>
        <end position="138"/>
    </location>
</feature>
<reference evidence="2 3" key="1">
    <citation type="submission" date="2018-11" db="EMBL/GenBank/DDBJ databases">
        <title>Haplotype-resolved cattle genomes.</title>
        <authorList>
            <person name="Low W.Y."/>
            <person name="Tearle R."/>
            <person name="Bickhart D.M."/>
            <person name="Rosen B.D."/>
            <person name="Koren S."/>
            <person name="Rhie A."/>
            <person name="Hiendleder S."/>
            <person name="Phillippy A.M."/>
            <person name="Smith T.P.L."/>
            <person name="Williams J.L."/>
        </authorList>
    </citation>
    <scope>NUCLEOTIDE SEQUENCE [LARGE SCALE GENOMIC DNA]</scope>
</reference>
<organism evidence="2 3">
    <name type="scientific">Bos indicus x Bos taurus</name>
    <name type="common">Hybrid cattle</name>
    <dbReference type="NCBI Taxonomy" id="30522"/>
    <lineage>
        <taxon>Eukaryota</taxon>
        <taxon>Metazoa</taxon>
        <taxon>Chordata</taxon>
        <taxon>Craniata</taxon>
        <taxon>Vertebrata</taxon>
        <taxon>Euteleostomi</taxon>
        <taxon>Mammalia</taxon>
        <taxon>Eutheria</taxon>
        <taxon>Laurasiatheria</taxon>
        <taxon>Artiodactyla</taxon>
        <taxon>Ruminantia</taxon>
        <taxon>Pecora</taxon>
        <taxon>Bovidae</taxon>
        <taxon>Bovinae</taxon>
        <taxon>Bos</taxon>
    </lineage>
</organism>
<accession>A0A4W2GGS1</accession>
<proteinExistence type="predicted"/>
<feature type="compositionally biased region" description="Low complexity" evidence="1">
    <location>
        <begin position="365"/>
        <end position="379"/>
    </location>
</feature>
<feature type="region of interest" description="Disordered" evidence="1">
    <location>
        <begin position="1"/>
        <end position="67"/>
    </location>
</feature>
<dbReference type="InterPro" id="IPR039938">
    <property type="entry name" value="Sp4-like"/>
</dbReference>
<name>A0A4W2GGS1_BOBOX</name>
<dbReference type="GeneTree" id="ENSGT00940000157827"/>
<feature type="compositionally biased region" description="Low complexity" evidence="1">
    <location>
        <begin position="298"/>
        <end position="343"/>
    </location>
</feature>
<dbReference type="AlphaFoldDB" id="A0A4W2GGS1"/>
<dbReference type="CDD" id="cd22536">
    <property type="entry name" value="SP4_N"/>
    <property type="match status" value="1"/>
</dbReference>
<protein>
    <submittedName>
        <fullName evidence="2">Sp4 transcription factor</fullName>
    </submittedName>
</protein>
<feature type="compositionally biased region" description="Polar residues" evidence="1">
    <location>
        <begin position="37"/>
        <end position="46"/>
    </location>
</feature>
<feature type="region of interest" description="Disordered" evidence="1">
    <location>
        <begin position="109"/>
        <end position="151"/>
    </location>
</feature>